<proteinExistence type="inferred from homology"/>
<dbReference type="AlphaFoldDB" id="A0A1I2H3H3"/>
<dbReference type="EMBL" id="FOMW01000038">
    <property type="protein sequence ID" value="SFF24685.1"/>
    <property type="molecule type" value="Genomic_DNA"/>
</dbReference>
<dbReference type="Pfam" id="PF02679">
    <property type="entry name" value="ComA"/>
    <property type="match status" value="1"/>
</dbReference>
<dbReference type="STRING" id="74348.SAMN04488523_1381"/>
<accession>A0A1I2H3H3</accession>
<evidence type="ECO:0000256" key="1">
    <source>
        <dbReference type="ARBA" id="ARBA00010424"/>
    </source>
</evidence>
<dbReference type="Gene3D" id="3.20.20.70">
    <property type="entry name" value="Aldolase class I"/>
    <property type="match status" value="1"/>
</dbReference>
<protein>
    <submittedName>
        <fullName evidence="2">(2R)-phospho-3-sulfolactate synthase (ComA)</fullName>
    </submittedName>
</protein>
<dbReference type="InterPro" id="IPR003830">
    <property type="entry name" value="ComA_synth"/>
</dbReference>
<dbReference type="SUPFAM" id="SSF102110">
    <property type="entry name" value="(2r)-phospho-3-sulfolactate synthase ComA"/>
    <property type="match status" value="1"/>
</dbReference>
<evidence type="ECO:0000313" key="2">
    <source>
        <dbReference type="EMBL" id="SFF24685.1"/>
    </source>
</evidence>
<dbReference type="InterPro" id="IPR036112">
    <property type="entry name" value="ComA_synth_sf"/>
</dbReference>
<sequence length="124" mass="13198">MMIDWGIPLGQQKDILASQGHLVDKAKIAAGIPRFMPVDLLKQKLSAYRDAGISTANGGLLTELTLKQGTYDAMLAEMVEVGFDAVEVSENLVPLSAAAKTEAVCVFRGDPATCTDSIRPPIPI</sequence>
<dbReference type="InterPro" id="IPR013785">
    <property type="entry name" value="Aldolase_TIM"/>
</dbReference>
<gene>
    <name evidence="2" type="ORF">SAMN04488523_1381</name>
</gene>
<comment type="similarity">
    <text evidence="1">Belongs to the phosphosulfolactate synthase family.</text>
</comment>
<keyword evidence="3" id="KW-1185">Reference proteome</keyword>
<organism evidence="2 3">
    <name type="scientific">Sulfitobacter brevis</name>
    <dbReference type="NCBI Taxonomy" id="74348"/>
    <lineage>
        <taxon>Bacteria</taxon>
        <taxon>Pseudomonadati</taxon>
        <taxon>Pseudomonadota</taxon>
        <taxon>Alphaproteobacteria</taxon>
        <taxon>Rhodobacterales</taxon>
        <taxon>Roseobacteraceae</taxon>
        <taxon>Sulfitobacter</taxon>
    </lineage>
</organism>
<evidence type="ECO:0000313" key="3">
    <source>
        <dbReference type="Proteomes" id="UP000198977"/>
    </source>
</evidence>
<reference evidence="2 3" key="1">
    <citation type="submission" date="2016-10" db="EMBL/GenBank/DDBJ databases">
        <authorList>
            <person name="de Groot N.N."/>
        </authorList>
    </citation>
    <scope>NUCLEOTIDE SEQUENCE [LARGE SCALE GENOMIC DNA]</scope>
    <source>
        <strain evidence="2 3">DSM 11443</strain>
    </source>
</reference>
<dbReference type="Proteomes" id="UP000198977">
    <property type="component" value="Unassembled WGS sequence"/>
</dbReference>
<name>A0A1I2H3H3_9RHOB</name>